<dbReference type="SUPFAM" id="SSF52218">
    <property type="entry name" value="Flavoproteins"/>
    <property type="match status" value="1"/>
</dbReference>
<dbReference type="OrthoDB" id="9761899at2"/>
<keyword evidence="3" id="KW-0411">Iron-sulfur</keyword>
<dbReference type="KEGG" id="taz:TREAZ_0298"/>
<dbReference type="InterPro" id="IPR029039">
    <property type="entry name" value="Flavoprotein-like_sf"/>
</dbReference>
<dbReference type="SUPFAM" id="SSF54862">
    <property type="entry name" value="4Fe-4S ferredoxins"/>
    <property type="match status" value="1"/>
</dbReference>
<keyword evidence="2" id="KW-0408">Iron</keyword>
<dbReference type="InterPro" id="IPR017900">
    <property type="entry name" value="4Fe4S_Fe_S_CS"/>
</dbReference>
<dbReference type="STRING" id="545695.TREAZ_0298"/>
<evidence type="ECO:0000256" key="1">
    <source>
        <dbReference type="ARBA" id="ARBA00022723"/>
    </source>
</evidence>
<dbReference type="EMBL" id="CP001841">
    <property type="protein sequence ID" value="AEF82515.1"/>
    <property type="molecule type" value="Genomic_DNA"/>
</dbReference>
<dbReference type="eggNOG" id="COG1145">
    <property type="taxonomic scope" value="Bacteria"/>
</dbReference>
<accession>F5YDM3</accession>
<evidence type="ECO:0000259" key="4">
    <source>
        <dbReference type="PROSITE" id="PS51379"/>
    </source>
</evidence>
<evidence type="ECO:0000313" key="6">
    <source>
        <dbReference type="Proteomes" id="UP000009222"/>
    </source>
</evidence>
<dbReference type="InterPro" id="IPR026816">
    <property type="entry name" value="Flavodoxin_dom"/>
</dbReference>
<dbReference type="RefSeq" id="WP_015711633.1">
    <property type="nucleotide sequence ID" value="NC_015577.1"/>
</dbReference>
<dbReference type="AlphaFoldDB" id="F5YDM3"/>
<evidence type="ECO:0000313" key="5">
    <source>
        <dbReference type="EMBL" id="AEF82515.1"/>
    </source>
</evidence>
<dbReference type="InParanoid" id="F5YDM3"/>
<keyword evidence="6" id="KW-1185">Reference proteome</keyword>
<gene>
    <name evidence="5" type="ordered locus">TREAZ_0298</name>
</gene>
<dbReference type="PANTHER" id="PTHR43122:SF1">
    <property type="entry name" value="IRON-SULFUR-BINDING PROTEIN"/>
    <property type="match status" value="1"/>
</dbReference>
<dbReference type="Pfam" id="PF12724">
    <property type="entry name" value="Flavodoxin_5"/>
    <property type="match status" value="1"/>
</dbReference>
<evidence type="ECO:0000256" key="2">
    <source>
        <dbReference type="ARBA" id="ARBA00023004"/>
    </source>
</evidence>
<dbReference type="PROSITE" id="PS51379">
    <property type="entry name" value="4FE4S_FER_2"/>
    <property type="match status" value="2"/>
</dbReference>
<proteinExistence type="predicted"/>
<dbReference type="GO" id="GO:0046872">
    <property type="term" value="F:metal ion binding"/>
    <property type="evidence" value="ECO:0007669"/>
    <property type="project" value="UniProtKB-KW"/>
</dbReference>
<keyword evidence="1" id="KW-0479">Metal-binding</keyword>
<dbReference type="PANTHER" id="PTHR43122">
    <property type="entry name" value="FERREDOXIN SUBUNIT OF PYRUVATE:FLAVODOXIN OXIDOREDUCTASE-RELATED"/>
    <property type="match status" value="1"/>
</dbReference>
<dbReference type="PROSITE" id="PS00198">
    <property type="entry name" value="4FE4S_FER_1"/>
    <property type="match status" value="2"/>
</dbReference>
<reference evidence="5 6" key="2">
    <citation type="journal article" date="2011" name="ISME J.">
        <title>RNA-seq reveals cooperative metabolic interactions between two termite-gut spirochete species in co-culture.</title>
        <authorList>
            <person name="Rosenthal A.Z."/>
            <person name="Matson E.G."/>
            <person name="Eldar A."/>
            <person name="Leadbetter J.R."/>
        </authorList>
    </citation>
    <scope>NUCLEOTIDE SEQUENCE [LARGE SCALE GENOMIC DNA]</scope>
    <source>
        <strain evidence="6">ATCC BAA-888 / DSM 13862 / ZAS-9</strain>
    </source>
</reference>
<dbReference type="Gene3D" id="3.30.70.20">
    <property type="match status" value="1"/>
</dbReference>
<dbReference type="GO" id="GO:0051536">
    <property type="term" value="F:iron-sulfur cluster binding"/>
    <property type="evidence" value="ECO:0007669"/>
    <property type="project" value="UniProtKB-KW"/>
</dbReference>
<name>F5YDM3_LEAAZ</name>
<dbReference type="Proteomes" id="UP000009222">
    <property type="component" value="Chromosome"/>
</dbReference>
<feature type="domain" description="4Fe-4S ferredoxin-type" evidence="4">
    <location>
        <begin position="179"/>
        <end position="207"/>
    </location>
</feature>
<dbReference type="InterPro" id="IPR047964">
    <property type="entry name" value="EFR1-like"/>
</dbReference>
<reference evidence="6" key="1">
    <citation type="submission" date="2009-12" db="EMBL/GenBank/DDBJ databases">
        <title>Complete sequence of Treponema azotonutricium strain ZAS-9.</title>
        <authorList>
            <person name="Tetu S.G."/>
            <person name="Matson E."/>
            <person name="Ren Q."/>
            <person name="Seshadri R."/>
            <person name="Elbourne L."/>
            <person name="Hassan K.A."/>
            <person name="Durkin A."/>
            <person name="Radune D."/>
            <person name="Mohamoud Y."/>
            <person name="Shay R."/>
            <person name="Jin S."/>
            <person name="Zhang X."/>
            <person name="Lucey K."/>
            <person name="Ballor N.R."/>
            <person name="Ottesen E."/>
            <person name="Rosenthal R."/>
            <person name="Allen A."/>
            <person name="Leadbetter J.R."/>
            <person name="Paulsen I.T."/>
        </authorList>
    </citation>
    <scope>NUCLEOTIDE SEQUENCE [LARGE SCALE GENOMIC DNA]</scope>
    <source>
        <strain evidence="6">ATCC BAA-888 / DSM 13862 / ZAS-9</strain>
    </source>
</reference>
<dbReference type="NCBIfam" id="NF038196">
    <property type="entry name" value="ferrodoxin_EFR1"/>
    <property type="match status" value="1"/>
</dbReference>
<dbReference type="Gene3D" id="3.40.50.360">
    <property type="match status" value="1"/>
</dbReference>
<protein>
    <submittedName>
        <fullName evidence="5">4Fe-4S ferredoxin, iron-sulfur binding domain protein</fullName>
    </submittedName>
</protein>
<evidence type="ECO:0000256" key="3">
    <source>
        <dbReference type="ARBA" id="ARBA00023014"/>
    </source>
</evidence>
<dbReference type="Pfam" id="PF00037">
    <property type="entry name" value="Fer4"/>
    <property type="match status" value="1"/>
</dbReference>
<dbReference type="HOGENOM" id="CLU_068049_0_0_12"/>
<dbReference type="InterPro" id="IPR017896">
    <property type="entry name" value="4Fe4S_Fe-S-bd"/>
</dbReference>
<organism evidence="5 6">
    <name type="scientific">Leadbettera azotonutricia (strain ATCC BAA-888 / DSM 13862 / ZAS-9)</name>
    <name type="common">Treponema azotonutricium</name>
    <dbReference type="NCBI Taxonomy" id="545695"/>
    <lineage>
        <taxon>Bacteria</taxon>
        <taxon>Pseudomonadati</taxon>
        <taxon>Spirochaetota</taxon>
        <taxon>Spirochaetia</taxon>
        <taxon>Spirochaetales</taxon>
        <taxon>Breznakiellaceae</taxon>
        <taxon>Leadbettera</taxon>
    </lineage>
</organism>
<sequence length="262" mass="30138">MDNIIFYFTGTGNSLKIAKIISNKINKCEIVPTGSNTGIVINKKYESIGFIYPIYFWGIPKNVKAFISSMVINNNEDTYFYAIATYGGFAGNGLKLLNKMLFDKNIKLKYGKTLKVFSNYIINFTMPGKFKKLLEKSEKKLMPIVDSIKNKQTNTIGKMSKRINQFYEKSINSLHDEDKNYTVHSSCIGCGICKEVCPVNNIEIKENRPEFKHTCEQCMACIQYCPQKAINYKNKTQGKMRYTHPEINYKELSECNKAKYKE</sequence>
<feature type="domain" description="4Fe-4S ferredoxin-type" evidence="4">
    <location>
        <begin position="208"/>
        <end position="235"/>
    </location>
</feature>